<sequence length="90" mass="10450">MIVVATLQVQFAVTNSFYSRNTIEQWEIFMGEIRQLIGDLFKTSRDLSLGNVEFPVKKKGRRGRRGRRDRTSLPSNPFDILHPLQLFPTL</sequence>
<accession>A0A8J2KQA4</accession>
<gene>
    <name evidence="2" type="ORF">AFUS01_LOCUS30897</name>
</gene>
<comment type="caution">
    <text evidence="2">The sequence shown here is derived from an EMBL/GenBank/DDBJ whole genome shotgun (WGS) entry which is preliminary data.</text>
</comment>
<evidence type="ECO:0000313" key="3">
    <source>
        <dbReference type="Proteomes" id="UP000708208"/>
    </source>
</evidence>
<evidence type="ECO:0000256" key="1">
    <source>
        <dbReference type="SAM" id="MobiDB-lite"/>
    </source>
</evidence>
<feature type="region of interest" description="Disordered" evidence="1">
    <location>
        <begin position="58"/>
        <end position="78"/>
    </location>
</feature>
<proteinExistence type="predicted"/>
<name>A0A8J2KQA4_9HEXA</name>
<protein>
    <submittedName>
        <fullName evidence="2">Uncharacterized protein</fullName>
    </submittedName>
</protein>
<organism evidence="2 3">
    <name type="scientific">Allacma fusca</name>
    <dbReference type="NCBI Taxonomy" id="39272"/>
    <lineage>
        <taxon>Eukaryota</taxon>
        <taxon>Metazoa</taxon>
        <taxon>Ecdysozoa</taxon>
        <taxon>Arthropoda</taxon>
        <taxon>Hexapoda</taxon>
        <taxon>Collembola</taxon>
        <taxon>Symphypleona</taxon>
        <taxon>Sminthuridae</taxon>
        <taxon>Allacma</taxon>
    </lineage>
</organism>
<feature type="compositionally biased region" description="Basic residues" evidence="1">
    <location>
        <begin position="58"/>
        <end position="68"/>
    </location>
</feature>
<evidence type="ECO:0000313" key="2">
    <source>
        <dbReference type="EMBL" id="CAG7820507.1"/>
    </source>
</evidence>
<dbReference type="AlphaFoldDB" id="A0A8J2KQA4"/>
<reference evidence="2" key="1">
    <citation type="submission" date="2021-06" db="EMBL/GenBank/DDBJ databases">
        <authorList>
            <person name="Hodson N. C."/>
            <person name="Mongue J. A."/>
            <person name="Jaron S. K."/>
        </authorList>
    </citation>
    <scope>NUCLEOTIDE SEQUENCE</scope>
</reference>
<keyword evidence="3" id="KW-1185">Reference proteome</keyword>
<dbReference type="Proteomes" id="UP000708208">
    <property type="component" value="Unassembled WGS sequence"/>
</dbReference>
<dbReference type="EMBL" id="CAJVCH010480617">
    <property type="protein sequence ID" value="CAG7820507.1"/>
    <property type="molecule type" value="Genomic_DNA"/>
</dbReference>